<reference evidence="9 10" key="1">
    <citation type="submission" date="2019-02" db="EMBL/GenBank/DDBJ databases">
        <title>Deep-cultivation of Planctomycetes and their phenomic and genomic characterization uncovers novel biology.</title>
        <authorList>
            <person name="Wiegand S."/>
            <person name="Jogler M."/>
            <person name="Boedeker C."/>
            <person name="Pinto D."/>
            <person name="Vollmers J."/>
            <person name="Rivas-Marin E."/>
            <person name="Kohn T."/>
            <person name="Peeters S.H."/>
            <person name="Heuer A."/>
            <person name="Rast P."/>
            <person name="Oberbeckmann S."/>
            <person name="Bunk B."/>
            <person name="Jeske O."/>
            <person name="Meyerdierks A."/>
            <person name="Storesund J.E."/>
            <person name="Kallscheuer N."/>
            <person name="Luecker S."/>
            <person name="Lage O.M."/>
            <person name="Pohl T."/>
            <person name="Merkel B.J."/>
            <person name="Hornburger P."/>
            <person name="Mueller R.-W."/>
            <person name="Bruemmer F."/>
            <person name="Labrenz M."/>
            <person name="Spormann A.M."/>
            <person name="Op den Camp H."/>
            <person name="Overmann J."/>
            <person name="Amann R."/>
            <person name="Jetten M.S.M."/>
            <person name="Mascher T."/>
            <person name="Medema M.H."/>
            <person name="Devos D.P."/>
            <person name="Kaster A.-K."/>
            <person name="Ovreas L."/>
            <person name="Rohde M."/>
            <person name="Galperin M.Y."/>
            <person name="Jogler C."/>
        </authorList>
    </citation>
    <scope>NUCLEOTIDE SEQUENCE [LARGE SCALE GENOMIC DNA]</scope>
    <source>
        <strain evidence="9 10">Pan44</strain>
    </source>
</reference>
<dbReference type="SUPFAM" id="SSF55486">
    <property type="entry name" value="Metalloproteases ('zincins'), catalytic domain"/>
    <property type="match status" value="1"/>
</dbReference>
<dbReference type="InParanoid" id="A0A517SGH1"/>
<dbReference type="InterPro" id="IPR001333">
    <property type="entry name" value="Peptidase_M32_Taq"/>
</dbReference>
<keyword evidence="10" id="KW-1185">Reference proteome</keyword>
<proteinExistence type="inferred from homology"/>
<dbReference type="InterPro" id="IPR042088">
    <property type="entry name" value="OligoPept_F_C"/>
</dbReference>
<dbReference type="Proteomes" id="UP000315700">
    <property type="component" value="Chromosome"/>
</dbReference>
<dbReference type="OrthoDB" id="9762795at2"/>
<evidence type="ECO:0000259" key="7">
    <source>
        <dbReference type="Pfam" id="PF01432"/>
    </source>
</evidence>
<evidence type="ECO:0000313" key="10">
    <source>
        <dbReference type="Proteomes" id="UP000315700"/>
    </source>
</evidence>
<accession>A0A517SGH1</accession>
<dbReference type="GO" id="GO:0006508">
    <property type="term" value="P:proteolysis"/>
    <property type="evidence" value="ECO:0007669"/>
    <property type="project" value="UniProtKB-KW"/>
</dbReference>
<keyword evidence="1 6" id="KW-0645">Protease</keyword>
<keyword evidence="2 6" id="KW-0479">Metal-binding</keyword>
<feature type="domain" description="Oligopeptidase F N-terminal" evidence="8">
    <location>
        <begin position="118"/>
        <end position="180"/>
    </location>
</feature>
<keyword evidence="3 6" id="KW-0378">Hydrolase</keyword>
<feature type="domain" description="Peptidase M3A/M3B catalytic" evidence="7">
    <location>
        <begin position="200"/>
        <end position="579"/>
    </location>
</feature>
<dbReference type="Pfam" id="PF08439">
    <property type="entry name" value="Peptidase_M3_N"/>
    <property type="match status" value="1"/>
</dbReference>
<dbReference type="AlphaFoldDB" id="A0A517SGH1"/>
<evidence type="ECO:0000256" key="6">
    <source>
        <dbReference type="RuleBase" id="RU003435"/>
    </source>
</evidence>
<evidence type="ECO:0000256" key="3">
    <source>
        <dbReference type="ARBA" id="ARBA00022801"/>
    </source>
</evidence>
<keyword evidence="4 6" id="KW-0862">Zinc</keyword>
<comment type="cofactor">
    <cofactor evidence="6">
        <name>Zn(2+)</name>
        <dbReference type="ChEBI" id="CHEBI:29105"/>
    </cofactor>
    <text evidence="6">Binds 1 zinc ion.</text>
</comment>
<dbReference type="InterPro" id="IPR013647">
    <property type="entry name" value="OligopepF_N_dom"/>
</dbReference>
<dbReference type="InterPro" id="IPR001567">
    <property type="entry name" value="Pept_M3A_M3B_dom"/>
</dbReference>
<dbReference type="GO" id="GO:0004181">
    <property type="term" value="F:metallocarboxypeptidase activity"/>
    <property type="evidence" value="ECO:0007669"/>
    <property type="project" value="InterPro"/>
</dbReference>
<name>A0A517SGH1_9PLAN</name>
<dbReference type="EC" id="3.4.24.-" evidence="9"/>
<keyword evidence="5 6" id="KW-0482">Metalloprotease</keyword>
<evidence type="ECO:0000256" key="4">
    <source>
        <dbReference type="ARBA" id="ARBA00022833"/>
    </source>
</evidence>
<dbReference type="Pfam" id="PF01432">
    <property type="entry name" value="Peptidase_M3"/>
    <property type="match status" value="1"/>
</dbReference>
<evidence type="ECO:0000256" key="5">
    <source>
        <dbReference type="ARBA" id="ARBA00023049"/>
    </source>
</evidence>
<comment type="similarity">
    <text evidence="6">Belongs to the peptidase M3 family.</text>
</comment>
<dbReference type="CDD" id="cd09607">
    <property type="entry name" value="M3B_PepF"/>
    <property type="match status" value="1"/>
</dbReference>
<evidence type="ECO:0000256" key="2">
    <source>
        <dbReference type="ARBA" id="ARBA00022723"/>
    </source>
</evidence>
<dbReference type="KEGG" id="ccos:Pan44_32600"/>
<evidence type="ECO:0000259" key="8">
    <source>
        <dbReference type="Pfam" id="PF08439"/>
    </source>
</evidence>
<dbReference type="GO" id="GO:0004222">
    <property type="term" value="F:metalloendopeptidase activity"/>
    <property type="evidence" value="ECO:0007669"/>
    <property type="project" value="InterPro"/>
</dbReference>
<dbReference type="PANTHER" id="PTHR34217:SF1">
    <property type="entry name" value="CARBOXYPEPTIDASE 1"/>
    <property type="match status" value="1"/>
</dbReference>
<gene>
    <name evidence="9" type="primary">pepF1</name>
    <name evidence="9" type="ORF">Pan44_32600</name>
</gene>
<dbReference type="EMBL" id="CP036271">
    <property type="protein sequence ID" value="QDT55218.1"/>
    <property type="molecule type" value="Genomic_DNA"/>
</dbReference>
<dbReference type="PANTHER" id="PTHR34217">
    <property type="entry name" value="METAL-DEPENDENT CARBOXYPEPTIDASE"/>
    <property type="match status" value="1"/>
</dbReference>
<dbReference type="GO" id="GO:0046872">
    <property type="term" value="F:metal ion binding"/>
    <property type="evidence" value="ECO:0007669"/>
    <property type="project" value="UniProtKB-UniRule"/>
</dbReference>
<dbReference type="Gene3D" id="1.20.140.70">
    <property type="entry name" value="Oligopeptidase f, N-terminal domain"/>
    <property type="match status" value="1"/>
</dbReference>
<organism evidence="9 10">
    <name type="scientific">Caulifigura coniformis</name>
    <dbReference type="NCBI Taxonomy" id="2527983"/>
    <lineage>
        <taxon>Bacteria</taxon>
        <taxon>Pseudomonadati</taxon>
        <taxon>Planctomycetota</taxon>
        <taxon>Planctomycetia</taxon>
        <taxon>Planctomycetales</taxon>
        <taxon>Planctomycetaceae</taxon>
        <taxon>Caulifigura</taxon>
    </lineage>
</organism>
<dbReference type="Gene3D" id="1.10.1370.20">
    <property type="entry name" value="Oligoendopeptidase f, C-terminal domain"/>
    <property type="match status" value="1"/>
</dbReference>
<sequence>MAKYAVTWDLDSLLPHPDTAQFKELFERFRTDLEKAAADSEKLEPLSKKSLKVWEEYVPRLSSLMASSEDLHAFIGCHAAADAENKLFQQIEGQLAAVSPLRSQVFTNLEFALQTSTDADYAESMGSSQPLKSIGFFLDECRRSARFRLPKDQEILSSELAVDGIMAWSRLYDRISGALKIEVMEKGEIVRKSPGQVTFDSPERTIRENHFCAASKAWASIADTCADSINHIAGTRQVKYRRLGLKDHLDLPLRYNRLKRETLDMMWKCVSDRKKSLKAYFQRKAELIGVEKLAWFDQAAPLPKGPGENSQITYDAACDTIVSTFSAFSPHMGDFAQRAISDRWIEVENRGGKRQGGFCTGFPTKQQSRIFMTYTNSADSMSTLAHELGHAYHSYVLKDQPYLLQDYPMNLAETASTFAEAVLAEHRLKTAKTTTEKLSLLDHALSDSVAFLMNIHARFIFENALYVERKSGELPTERLSELMLSAQKEAYLDVLDSEGWNPLFWASKLHFYIGGLPFYNFPYTFGYLLSQALFAIAPKIGPEFPDRYRKLLVLTGCRETEDAIHESLGIDPTQPELWNLALDVVDAKVKQFVELSQPAAT</sequence>
<evidence type="ECO:0000313" key="9">
    <source>
        <dbReference type="EMBL" id="QDT55218.1"/>
    </source>
</evidence>
<dbReference type="InterPro" id="IPR034006">
    <property type="entry name" value="M3B_PepF_2"/>
</dbReference>
<protein>
    <submittedName>
        <fullName evidence="9">Oligoendopeptidase F, plasmid</fullName>
        <ecNumber evidence="9">3.4.24.-</ecNumber>
    </submittedName>
</protein>
<dbReference type="RefSeq" id="WP_145030992.1">
    <property type="nucleotide sequence ID" value="NZ_CP036271.1"/>
</dbReference>
<evidence type="ECO:0000256" key="1">
    <source>
        <dbReference type="ARBA" id="ARBA00022670"/>
    </source>
</evidence>